<protein>
    <submittedName>
        <fullName evidence="4 5">Uncharacterized protein LOC106055806</fullName>
    </submittedName>
</protein>
<dbReference type="RefSeq" id="XP_055868952.1">
    <property type="nucleotide sequence ID" value="XM_056012977.1"/>
</dbReference>
<dbReference type="EnsemblMetazoa" id="BGLB018794-RA">
    <property type="protein sequence ID" value="BGLB018794-PA"/>
    <property type="gene ID" value="BGLB018794"/>
</dbReference>
<evidence type="ECO:0000313" key="1">
    <source>
        <dbReference type="EnsemblMetazoa" id="BGLB018794-PA"/>
    </source>
</evidence>
<evidence type="ECO:0000313" key="2">
    <source>
        <dbReference type="Proteomes" id="UP000076420"/>
    </source>
</evidence>
<dbReference type="AlphaFoldDB" id="A0A2C9KFK7"/>
<reference evidence="4 5" key="2">
    <citation type="submission" date="2025-04" db="UniProtKB">
        <authorList>
            <consortium name="RefSeq"/>
        </authorList>
    </citation>
    <scope>IDENTIFICATION</scope>
</reference>
<gene>
    <name evidence="1" type="primary">106055806</name>
    <name evidence="4 5" type="synonym">LOC106055806</name>
</gene>
<sequence length="129" mass="14257">MSILLLSGRKKAITEKKKVVRKVGKLADGQDPVVTASWKVTSGGKKTAISFSRDNMNVYVDGNPVECTAYVTDKGYDLDLLFNLGENKGHIYSDVEGTDMTNYLFFDDQLIAQEKQSNLKSNHVPGELP</sequence>
<evidence type="ECO:0000313" key="4">
    <source>
        <dbReference type="RefSeq" id="XP_055868952.1"/>
    </source>
</evidence>
<reference evidence="1" key="1">
    <citation type="submission" date="2020-05" db="UniProtKB">
        <authorList>
            <consortium name="EnsemblMetazoa"/>
        </authorList>
    </citation>
    <scope>IDENTIFICATION</scope>
    <source>
        <strain evidence="1">BB02</strain>
    </source>
</reference>
<dbReference type="VEuPathDB" id="VectorBase:BGLAX_035452"/>
<dbReference type="InterPro" id="IPR010695">
    <property type="entry name" value="FAIM1"/>
</dbReference>
<dbReference type="KEGG" id="bgt:106055806"/>
<dbReference type="GO" id="GO:0043066">
    <property type="term" value="P:negative regulation of apoptotic process"/>
    <property type="evidence" value="ECO:0007669"/>
    <property type="project" value="InterPro"/>
</dbReference>
<accession>A0A2C9KFK7</accession>
<organism evidence="1 2">
    <name type="scientific">Biomphalaria glabrata</name>
    <name type="common">Bloodfluke planorb</name>
    <name type="synonym">Freshwater snail</name>
    <dbReference type="NCBI Taxonomy" id="6526"/>
    <lineage>
        <taxon>Eukaryota</taxon>
        <taxon>Metazoa</taxon>
        <taxon>Spiralia</taxon>
        <taxon>Lophotrochozoa</taxon>
        <taxon>Mollusca</taxon>
        <taxon>Gastropoda</taxon>
        <taxon>Heterobranchia</taxon>
        <taxon>Euthyneura</taxon>
        <taxon>Panpulmonata</taxon>
        <taxon>Hygrophila</taxon>
        <taxon>Lymnaeoidea</taxon>
        <taxon>Planorbidae</taxon>
        <taxon>Biomphalaria</taxon>
    </lineage>
</organism>
<dbReference type="OrthoDB" id="6061881at2759"/>
<dbReference type="VEuPathDB" id="VectorBase:BGLB018794"/>
<evidence type="ECO:0000313" key="3">
    <source>
        <dbReference type="Proteomes" id="UP001165740"/>
    </source>
</evidence>
<dbReference type="InterPro" id="IPR038513">
    <property type="entry name" value="FAIM1_dom_sf"/>
</dbReference>
<proteinExistence type="predicted"/>
<name>A0A2C9KFK7_BIOGL</name>
<dbReference type="RefSeq" id="XP_055868953.1">
    <property type="nucleotide sequence ID" value="XM_056012978.1"/>
</dbReference>
<dbReference type="Gene3D" id="2.40.128.180">
    <property type="match status" value="1"/>
</dbReference>
<dbReference type="Proteomes" id="UP000076420">
    <property type="component" value="Unassembled WGS sequence"/>
</dbReference>
<dbReference type="OMA" id="MFFEIEG"/>
<keyword evidence="3" id="KW-1185">Reference proteome</keyword>
<dbReference type="Pfam" id="PF06905">
    <property type="entry name" value="FAIM1"/>
    <property type="match status" value="1"/>
</dbReference>
<evidence type="ECO:0000313" key="5">
    <source>
        <dbReference type="RefSeq" id="XP_055868953.1"/>
    </source>
</evidence>
<dbReference type="Proteomes" id="UP001165740">
    <property type="component" value="Chromosome 15"/>
</dbReference>